<dbReference type="RefSeq" id="WP_152840498.1">
    <property type="nucleotide sequence ID" value="NZ_WHUG01000012.1"/>
</dbReference>
<reference evidence="2 3" key="1">
    <citation type="submission" date="2019-10" db="EMBL/GenBank/DDBJ databases">
        <title>Two novel species isolated from a subtropical stream in China.</title>
        <authorList>
            <person name="Lu H."/>
        </authorList>
    </citation>
    <scope>NUCLEOTIDE SEQUENCE [LARGE SCALE GENOMIC DNA]</scope>
    <source>
        <strain evidence="2 3">FT29W</strain>
    </source>
</reference>
<evidence type="ECO:0000259" key="1">
    <source>
        <dbReference type="Pfam" id="PF07484"/>
    </source>
</evidence>
<organism evidence="2 3">
    <name type="scientific">Rugamonas aquatica</name>
    <dbReference type="NCBI Taxonomy" id="2743357"/>
    <lineage>
        <taxon>Bacteria</taxon>
        <taxon>Pseudomonadati</taxon>
        <taxon>Pseudomonadota</taxon>
        <taxon>Betaproteobacteria</taxon>
        <taxon>Burkholderiales</taxon>
        <taxon>Oxalobacteraceae</taxon>
        <taxon>Telluria group</taxon>
        <taxon>Rugamonas</taxon>
    </lineage>
</organism>
<sequence>MSEPFLGEIRMFSFGYAPKGWVRCDGQLLSINQNQALFSILGTSYGGNGINNFALPDLRGRMPMHNVQPGASGGAARHTLTTAQVPQHGHAVNAANEVDPSAYRSISPSGNYLDSIPAGGANIYHGFDGSATLHPDTVGYAGSSAPHENRQPYAPSQFCIALVGIFPSRN</sequence>
<dbReference type="SUPFAM" id="SSF88874">
    <property type="entry name" value="Receptor-binding domain of short tail fibre protein gp12"/>
    <property type="match status" value="1"/>
</dbReference>
<proteinExistence type="predicted"/>
<dbReference type="InterPro" id="IPR037053">
    <property type="entry name" value="Phage_tail_collar_dom_sf"/>
</dbReference>
<evidence type="ECO:0000313" key="3">
    <source>
        <dbReference type="Proteomes" id="UP000440498"/>
    </source>
</evidence>
<dbReference type="Gene3D" id="3.90.1340.10">
    <property type="entry name" value="Phage tail collar domain"/>
    <property type="match status" value="1"/>
</dbReference>
<accession>A0A6A7N848</accession>
<dbReference type="InterPro" id="IPR011083">
    <property type="entry name" value="Phage_tail_collar_dom"/>
</dbReference>
<dbReference type="EMBL" id="WHUG01000012">
    <property type="protein sequence ID" value="MQA41226.1"/>
    <property type="molecule type" value="Genomic_DNA"/>
</dbReference>
<protein>
    <submittedName>
        <fullName evidence="2">Phage tail protein</fullName>
    </submittedName>
</protein>
<dbReference type="Pfam" id="PF07484">
    <property type="entry name" value="Collar"/>
    <property type="match status" value="1"/>
</dbReference>
<evidence type="ECO:0000313" key="2">
    <source>
        <dbReference type="EMBL" id="MQA41226.1"/>
    </source>
</evidence>
<dbReference type="Proteomes" id="UP000440498">
    <property type="component" value="Unassembled WGS sequence"/>
</dbReference>
<keyword evidence="3" id="KW-1185">Reference proteome</keyword>
<gene>
    <name evidence="2" type="ORF">GEV02_24085</name>
</gene>
<comment type="caution">
    <text evidence="2">The sequence shown here is derived from an EMBL/GenBank/DDBJ whole genome shotgun (WGS) entry which is preliminary data.</text>
</comment>
<feature type="domain" description="Phage tail collar" evidence="1">
    <location>
        <begin position="7"/>
        <end position="63"/>
    </location>
</feature>
<dbReference type="AlphaFoldDB" id="A0A6A7N848"/>
<name>A0A6A7N848_9BURK</name>